<dbReference type="PANTHER" id="PTHR22807:SF61">
    <property type="entry name" value="NOL1_NOP2_SUN FAMILY PROTEIN _ ANTITERMINATION NUSB DOMAIN-CONTAINING PROTEIN"/>
    <property type="match status" value="1"/>
</dbReference>
<keyword evidence="10 14" id="KW-0694">RNA-binding</keyword>
<evidence type="ECO:0000256" key="5">
    <source>
        <dbReference type="ARBA" id="ARBA00022490"/>
    </source>
</evidence>
<dbReference type="InterPro" id="IPR018314">
    <property type="entry name" value="RsmB/NOL1/NOP2-like_CS"/>
</dbReference>
<dbReference type="Pfam" id="PF01189">
    <property type="entry name" value="Methyltr_RsmB-F"/>
    <property type="match status" value="1"/>
</dbReference>
<dbReference type="AlphaFoldDB" id="A0A2A5CJE0"/>
<evidence type="ECO:0000256" key="15">
    <source>
        <dbReference type="SAM" id="Phobius"/>
    </source>
</evidence>
<comment type="function">
    <text evidence="1">Specifically methylates the cytosine at position 967 (m5C967) of 16S rRNA.</text>
</comment>
<evidence type="ECO:0000256" key="11">
    <source>
        <dbReference type="ARBA" id="ARBA00030399"/>
    </source>
</evidence>
<dbReference type="InterPro" id="IPR049560">
    <property type="entry name" value="MeTrfase_RsmB-F_NOP2_cat"/>
</dbReference>
<keyword evidence="9 14" id="KW-0949">S-adenosyl-L-methionine</keyword>
<feature type="binding site" evidence="14">
    <location>
        <position position="277"/>
    </location>
    <ligand>
        <name>S-adenosyl-L-methionine</name>
        <dbReference type="ChEBI" id="CHEBI:59789"/>
    </ligand>
</feature>
<dbReference type="NCBIfam" id="TIGR00563">
    <property type="entry name" value="rsmB"/>
    <property type="match status" value="1"/>
</dbReference>
<dbReference type="PROSITE" id="PS01153">
    <property type="entry name" value="NOL1_NOP2_SUN"/>
    <property type="match status" value="1"/>
</dbReference>
<evidence type="ECO:0000256" key="6">
    <source>
        <dbReference type="ARBA" id="ARBA00022552"/>
    </source>
</evidence>
<sequence length="435" mass="49472">MTKNSTRITAIKIMQQLLRQKGSLSTLLDKYNSNEKDEGKALLQALCYGLCRHYEQLVFISKGFLTKPLRKKDQDIYCLILIGIYQLFFMRMPDYAIINESVATCDQLKKVWAKKLVNAVLRSVQREMESLKLKLDAKPELKYSHPVWLMSMLQKDWPDDYLAIMQNNNLQAPMTLRVNRNKNTVEQYQACLEQTHLHANPGQLTESALILSEPALVDDLPGFYEGLVSVQDEASQLAVALLNPQNNETILDACAAPGGKSCAILEQASGVSLFAVDNDALRLKRVEDNLQRIQIKASLVHNNIIEQAEIWQQEKMEFDRILLDVPCSATGVIRRHPDIKLLRQPEDINKLEPLQQDILKAVWPLLKKGGTLLYSTCSVLKAENSDQLKKFFLLTNDVQEIPIKAPWGIACEYGRQLLPMSGSHDGFYYALLQKW</sequence>
<name>A0A2A5CJE0_9GAMM</name>
<evidence type="ECO:0000259" key="16">
    <source>
        <dbReference type="PROSITE" id="PS51686"/>
    </source>
</evidence>
<comment type="caution">
    <text evidence="14">Lacks conserved residue(s) required for the propagation of feature annotation.</text>
</comment>
<dbReference type="Gene3D" id="1.10.940.10">
    <property type="entry name" value="NusB-like"/>
    <property type="match status" value="1"/>
</dbReference>
<dbReference type="CDD" id="cd02440">
    <property type="entry name" value="AdoMet_MTases"/>
    <property type="match status" value="1"/>
</dbReference>
<keyword evidence="6" id="KW-0698">rRNA processing</keyword>
<keyword evidence="8 14" id="KW-0808">Transferase</keyword>
<evidence type="ECO:0000256" key="7">
    <source>
        <dbReference type="ARBA" id="ARBA00022603"/>
    </source>
</evidence>
<dbReference type="GO" id="GO:0005829">
    <property type="term" value="C:cytosol"/>
    <property type="evidence" value="ECO:0007669"/>
    <property type="project" value="TreeGrafter"/>
</dbReference>
<feature type="transmembrane region" description="Helical" evidence="15">
    <location>
        <begin position="76"/>
        <end position="92"/>
    </location>
</feature>
<keyword evidence="15" id="KW-0472">Membrane</keyword>
<evidence type="ECO:0000256" key="2">
    <source>
        <dbReference type="ARBA" id="ARBA00004496"/>
    </source>
</evidence>
<feature type="active site" description="Nucleophile" evidence="14">
    <location>
        <position position="377"/>
    </location>
</feature>
<dbReference type="SUPFAM" id="SSF48013">
    <property type="entry name" value="NusB-like"/>
    <property type="match status" value="1"/>
</dbReference>
<feature type="domain" description="SAM-dependent MTase RsmB/NOP-type" evidence="16">
    <location>
        <begin position="164"/>
        <end position="435"/>
    </location>
</feature>
<reference evidence="18" key="1">
    <citation type="submission" date="2017-08" db="EMBL/GenBank/DDBJ databases">
        <title>A dynamic microbial community with high functional redundancy inhabits the cold, oxic subseafloor aquifer.</title>
        <authorList>
            <person name="Tully B.J."/>
            <person name="Wheat C.G."/>
            <person name="Glazer B.T."/>
            <person name="Huber J.A."/>
        </authorList>
    </citation>
    <scope>NUCLEOTIDE SEQUENCE [LARGE SCALE GENOMIC DNA]</scope>
</reference>
<feature type="binding site" evidence="14">
    <location>
        <begin position="254"/>
        <end position="260"/>
    </location>
    <ligand>
        <name>S-adenosyl-L-methionine</name>
        <dbReference type="ChEBI" id="CHEBI:59789"/>
    </ligand>
</feature>
<dbReference type="EC" id="2.1.1.176" evidence="4"/>
<dbReference type="SUPFAM" id="SSF53335">
    <property type="entry name" value="S-adenosyl-L-methionine-dependent methyltransferases"/>
    <property type="match status" value="1"/>
</dbReference>
<evidence type="ECO:0000313" key="17">
    <source>
        <dbReference type="EMBL" id="PCJ43540.1"/>
    </source>
</evidence>
<dbReference type="EMBL" id="NVWI01000001">
    <property type="protein sequence ID" value="PCJ43540.1"/>
    <property type="molecule type" value="Genomic_DNA"/>
</dbReference>
<dbReference type="FunFam" id="3.40.50.150:FF:000022">
    <property type="entry name" value="Ribosomal RNA small subunit methyltransferase B"/>
    <property type="match status" value="1"/>
</dbReference>
<evidence type="ECO:0000256" key="14">
    <source>
        <dbReference type="PROSITE-ProRule" id="PRU01023"/>
    </source>
</evidence>
<dbReference type="Gene3D" id="3.40.50.150">
    <property type="entry name" value="Vaccinia Virus protein VP39"/>
    <property type="match status" value="1"/>
</dbReference>
<comment type="subcellular location">
    <subcellularLocation>
        <location evidence="2">Cytoplasm</location>
    </subcellularLocation>
</comment>
<evidence type="ECO:0000256" key="12">
    <source>
        <dbReference type="ARBA" id="ARBA00031088"/>
    </source>
</evidence>
<dbReference type="NCBIfam" id="NF008149">
    <property type="entry name" value="PRK10901.1"/>
    <property type="match status" value="1"/>
</dbReference>
<comment type="caution">
    <text evidence="17">The sequence shown here is derived from an EMBL/GenBank/DDBJ whole genome shotgun (WGS) entry which is preliminary data.</text>
</comment>
<dbReference type="GO" id="GO:0070475">
    <property type="term" value="P:rRNA base methylation"/>
    <property type="evidence" value="ECO:0007669"/>
    <property type="project" value="TreeGrafter"/>
</dbReference>
<feature type="binding site" evidence="14">
    <location>
        <position position="324"/>
    </location>
    <ligand>
        <name>S-adenosyl-L-methionine</name>
        <dbReference type="ChEBI" id="CHEBI:59789"/>
    </ligand>
</feature>
<dbReference type="InterPro" id="IPR006027">
    <property type="entry name" value="NusB_RsmB_TIM44"/>
</dbReference>
<dbReference type="NCBIfam" id="NF011494">
    <property type="entry name" value="PRK14902.1"/>
    <property type="match status" value="1"/>
</dbReference>
<dbReference type="PANTHER" id="PTHR22807">
    <property type="entry name" value="NOP2 YEAST -RELATED NOL1/NOP2/FMU SUN DOMAIN-CONTAINING"/>
    <property type="match status" value="1"/>
</dbReference>
<evidence type="ECO:0000256" key="8">
    <source>
        <dbReference type="ARBA" id="ARBA00022679"/>
    </source>
</evidence>
<comment type="catalytic activity">
    <reaction evidence="13">
        <text>cytidine(967) in 16S rRNA + S-adenosyl-L-methionine = 5-methylcytidine(967) in 16S rRNA + S-adenosyl-L-homocysteine + H(+)</text>
        <dbReference type="Rhea" id="RHEA:42748"/>
        <dbReference type="Rhea" id="RHEA-COMP:10219"/>
        <dbReference type="Rhea" id="RHEA-COMP:10220"/>
        <dbReference type="ChEBI" id="CHEBI:15378"/>
        <dbReference type="ChEBI" id="CHEBI:57856"/>
        <dbReference type="ChEBI" id="CHEBI:59789"/>
        <dbReference type="ChEBI" id="CHEBI:74483"/>
        <dbReference type="ChEBI" id="CHEBI:82748"/>
        <dbReference type="EC" id="2.1.1.176"/>
    </reaction>
</comment>
<evidence type="ECO:0000256" key="3">
    <source>
        <dbReference type="ARBA" id="ARBA00007494"/>
    </source>
</evidence>
<gene>
    <name evidence="17" type="ORF">COA71_01310</name>
</gene>
<protein>
    <recommendedName>
        <fullName evidence="4">16S rRNA (cytosine(967)-C(5))-methyltransferase</fullName>
        <ecNumber evidence="4">2.1.1.176</ecNumber>
    </recommendedName>
    <alternativeName>
        <fullName evidence="11">16S rRNA m5C967 methyltransferase</fullName>
    </alternativeName>
    <alternativeName>
        <fullName evidence="12">rRNA (cytosine-C(5)-)-methyltransferase RsmB</fullName>
    </alternativeName>
</protein>
<keyword evidence="7 14" id="KW-0489">Methyltransferase</keyword>
<organism evidence="17 18">
    <name type="scientific">SAR86 cluster bacterium</name>
    <dbReference type="NCBI Taxonomy" id="2030880"/>
    <lineage>
        <taxon>Bacteria</taxon>
        <taxon>Pseudomonadati</taxon>
        <taxon>Pseudomonadota</taxon>
        <taxon>Gammaproteobacteria</taxon>
        <taxon>SAR86 cluster</taxon>
    </lineage>
</organism>
<evidence type="ECO:0000256" key="13">
    <source>
        <dbReference type="ARBA" id="ARBA00047283"/>
    </source>
</evidence>
<keyword evidence="5" id="KW-0963">Cytoplasm</keyword>
<keyword evidence="15" id="KW-1133">Transmembrane helix</keyword>
<dbReference type="Gene3D" id="3.30.70.1170">
    <property type="entry name" value="Sun protein, domain 3"/>
    <property type="match status" value="1"/>
</dbReference>
<dbReference type="PRINTS" id="PR02008">
    <property type="entry name" value="RCMTFAMILY"/>
</dbReference>
<dbReference type="GO" id="GO:0006355">
    <property type="term" value="P:regulation of DNA-templated transcription"/>
    <property type="evidence" value="ECO:0007669"/>
    <property type="project" value="InterPro"/>
</dbReference>
<evidence type="ECO:0000256" key="10">
    <source>
        <dbReference type="ARBA" id="ARBA00022884"/>
    </source>
</evidence>
<evidence type="ECO:0000256" key="1">
    <source>
        <dbReference type="ARBA" id="ARBA00002724"/>
    </source>
</evidence>
<dbReference type="Gene3D" id="1.10.287.730">
    <property type="entry name" value="Helix hairpin bin"/>
    <property type="match status" value="1"/>
</dbReference>
<dbReference type="PROSITE" id="PS51686">
    <property type="entry name" value="SAM_MT_RSMB_NOP"/>
    <property type="match status" value="1"/>
</dbReference>
<dbReference type="InterPro" id="IPR054728">
    <property type="entry name" value="RsmB-like_ferredoxin"/>
</dbReference>
<proteinExistence type="inferred from homology"/>
<dbReference type="Pfam" id="PF01029">
    <property type="entry name" value="NusB"/>
    <property type="match status" value="1"/>
</dbReference>
<dbReference type="GO" id="GO:0009383">
    <property type="term" value="F:rRNA (cytosine-C5-)-methyltransferase activity"/>
    <property type="evidence" value="ECO:0007669"/>
    <property type="project" value="TreeGrafter"/>
</dbReference>
<dbReference type="InterPro" id="IPR029063">
    <property type="entry name" value="SAM-dependent_MTases_sf"/>
</dbReference>
<dbReference type="Pfam" id="PF22458">
    <property type="entry name" value="RsmF-B_ferredox"/>
    <property type="match status" value="1"/>
</dbReference>
<evidence type="ECO:0000256" key="4">
    <source>
        <dbReference type="ARBA" id="ARBA00012140"/>
    </source>
</evidence>
<dbReference type="InterPro" id="IPR004573">
    <property type="entry name" value="rRNA_ssu_MeTfrase_B"/>
</dbReference>
<dbReference type="Proteomes" id="UP000228987">
    <property type="component" value="Unassembled WGS sequence"/>
</dbReference>
<dbReference type="InterPro" id="IPR001678">
    <property type="entry name" value="MeTrfase_RsmB-F_NOP2_dom"/>
</dbReference>
<keyword evidence="15" id="KW-0812">Transmembrane</keyword>
<comment type="similarity">
    <text evidence="3 14">Belongs to the class I-like SAM-binding methyltransferase superfamily. RsmB/NOP family.</text>
</comment>
<dbReference type="GO" id="GO:0003723">
    <property type="term" value="F:RNA binding"/>
    <property type="evidence" value="ECO:0007669"/>
    <property type="project" value="UniProtKB-UniRule"/>
</dbReference>
<accession>A0A2A5CJE0</accession>
<evidence type="ECO:0000313" key="18">
    <source>
        <dbReference type="Proteomes" id="UP000228987"/>
    </source>
</evidence>
<evidence type="ECO:0000256" key="9">
    <source>
        <dbReference type="ARBA" id="ARBA00022691"/>
    </source>
</evidence>
<dbReference type="InterPro" id="IPR023267">
    <property type="entry name" value="RCMT"/>
</dbReference>
<dbReference type="InterPro" id="IPR035926">
    <property type="entry name" value="NusB-like_sf"/>
</dbReference>